<proteinExistence type="predicted"/>
<dbReference type="RefSeq" id="WP_345680701.1">
    <property type="nucleotide sequence ID" value="NZ_BAABHS010000052.1"/>
</dbReference>
<dbReference type="PANTHER" id="PTHR43312">
    <property type="entry name" value="D-THREO-ALDOSE 1-DEHYDROGENASE"/>
    <property type="match status" value="1"/>
</dbReference>
<reference evidence="3" key="1">
    <citation type="journal article" date="2019" name="Int. J. Syst. Evol. Microbiol.">
        <title>The Global Catalogue of Microorganisms (GCM) 10K type strain sequencing project: providing services to taxonomists for standard genome sequencing and annotation.</title>
        <authorList>
            <consortium name="The Broad Institute Genomics Platform"/>
            <consortium name="The Broad Institute Genome Sequencing Center for Infectious Disease"/>
            <person name="Wu L."/>
            <person name="Ma J."/>
        </authorList>
    </citation>
    <scope>NUCLEOTIDE SEQUENCE [LARGE SCALE GENOMIC DNA]</scope>
    <source>
        <strain evidence="3">JCM 17986</strain>
    </source>
</reference>
<feature type="domain" description="NADP-dependent oxidoreductase" evidence="1">
    <location>
        <begin position="22"/>
        <end position="340"/>
    </location>
</feature>
<dbReference type="Gene3D" id="3.20.20.100">
    <property type="entry name" value="NADP-dependent oxidoreductase domain"/>
    <property type="match status" value="1"/>
</dbReference>
<dbReference type="InterPro" id="IPR036812">
    <property type="entry name" value="NAD(P)_OxRdtase_dom_sf"/>
</dbReference>
<comment type="caution">
    <text evidence="2">The sequence shown here is derived from an EMBL/GenBank/DDBJ whole genome shotgun (WGS) entry which is preliminary data.</text>
</comment>
<dbReference type="Proteomes" id="UP001500466">
    <property type="component" value="Unassembled WGS sequence"/>
</dbReference>
<gene>
    <name evidence="2" type="primary">ydjG</name>
    <name evidence="2" type="ORF">GCM10023205_78900</name>
</gene>
<dbReference type="InterPro" id="IPR053135">
    <property type="entry name" value="AKR2_Oxidoreductase"/>
</dbReference>
<organism evidence="2 3">
    <name type="scientific">Yinghuangia aomiensis</name>
    <dbReference type="NCBI Taxonomy" id="676205"/>
    <lineage>
        <taxon>Bacteria</taxon>
        <taxon>Bacillati</taxon>
        <taxon>Actinomycetota</taxon>
        <taxon>Actinomycetes</taxon>
        <taxon>Kitasatosporales</taxon>
        <taxon>Streptomycetaceae</taxon>
        <taxon>Yinghuangia</taxon>
    </lineage>
</organism>
<dbReference type="EMBL" id="BAABHS010000052">
    <property type="protein sequence ID" value="GAA4994355.1"/>
    <property type="molecule type" value="Genomic_DNA"/>
</dbReference>
<keyword evidence="3" id="KW-1185">Reference proteome</keyword>
<evidence type="ECO:0000313" key="2">
    <source>
        <dbReference type="EMBL" id="GAA4994355.1"/>
    </source>
</evidence>
<dbReference type="InterPro" id="IPR023210">
    <property type="entry name" value="NADP_OxRdtase_dom"/>
</dbReference>
<dbReference type="PANTHER" id="PTHR43312:SF1">
    <property type="entry name" value="NADP-DEPENDENT OXIDOREDUCTASE DOMAIN-CONTAINING PROTEIN"/>
    <property type="match status" value="1"/>
</dbReference>
<sequence length="369" mass="41036">MTTRSSGAGRRVLAGGLEVNPLGVGCWAIGGPDHNLGLPMGWTTADDDRARAALERAFELGANLFDTADVYGHGHSERLVGSLLRQVPREEVVVSSKVGYLRDEDHPYEPRQMRRHLESTLDNLGVDYLDAYFFHNADFGEKDRYLAGAVEQMRDFQRQGLVRAVGMRGPHRFATERLQVAKAERDDKHARFHRLFEAIRPQLLAVRFNALTPVPAGARVFAFARRHGVSVLVNKPLAQGLLTGKHTAVRPPRYGDGDHRNRKRWFTRDALTVIEAGLAPLRERFGGDRAALVRVALRYCLQQDDNAAVLVGFTCEEHVEQNLTCLGEPLTEDELAFVRAVGARLQHELDSSGEVFLDEVGTERDGAGQ</sequence>
<evidence type="ECO:0000313" key="3">
    <source>
        <dbReference type="Proteomes" id="UP001500466"/>
    </source>
</evidence>
<accession>A0ABP9IC12</accession>
<name>A0ABP9IC12_9ACTN</name>
<evidence type="ECO:0000259" key="1">
    <source>
        <dbReference type="Pfam" id="PF00248"/>
    </source>
</evidence>
<protein>
    <submittedName>
        <fullName evidence="2">NADH-dependent methylglyoxal reductase</fullName>
    </submittedName>
</protein>
<dbReference type="Pfam" id="PF00248">
    <property type="entry name" value="Aldo_ket_red"/>
    <property type="match status" value="1"/>
</dbReference>
<dbReference type="SUPFAM" id="SSF51430">
    <property type="entry name" value="NAD(P)-linked oxidoreductase"/>
    <property type="match status" value="1"/>
</dbReference>